<dbReference type="InterPro" id="IPR001849">
    <property type="entry name" value="PH_domain"/>
</dbReference>
<proteinExistence type="inferred from homology"/>
<organism evidence="5 6">
    <name type="scientific">Blepharisma stoltei</name>
    <dbReference type="NCBI Taxonomy" id="1481888"/>
    <lineage>
        <taxon>Eukaryota</taxon>
        <taxon>Sar</taxon>
        <taxon>Alveolata</taxon>
        <taxon>Ciliophora</taxon>
        <taxon>Postciliodesmatophora</taxon>
        <taxon>Heterotrichea</taxon>
        <taxon>Heterotrichida</taxon>
        <taxon>Blepharismidae</taxon>
        <taxon>Blepharisma</taxon>
    </lineage>
</organism>
<evidence type="ECO:0000313" key="5">
    <source>
        <dbReference type="EMBL" id="CAG9335375.1"/>
    </source>
</evidence>
<evidence type="ECO:0000313" key="6">
    <source>
        <dbReference type="Proteomes" id="UP001162131"/>
    </source>
</evidence>
<reference evidence="5" key="1">
    <citation type="submission" date="2021-09" db="EMBL/GenBank/DDBJ databases">
        <authorList>
            <consortium name="AG Swart"/>
            <person name="Singh M."/>
            <person name="Singh A."/>
            <person name="Seah K."/>
            <person name="Emmerich C."/>
        </authorList>
    </citation>
    <scope>NUCLEOTIDE SEQUENCE</scope>
    <source>
        <strain evidence="5">ATCC30299</strain>
    </source>
</reference>
<dbReference type="SUPFAM" id="SSF50729">
    <property type="entry name" value="PH domain-like"/>
    <property type="match status" value="1"/>
</dbReference>
<protein>
    <recommendedName>
        <fullName evidence="4">PH domain-containing protein</fullName>
    </recommendedName>
</protein>
<dbReference type="EMBL" id="CAJZBQ010000062">
    <property type="protein sequence ID" value="CAG9335375.1"/>
    <property type="molecule type" value="Genomic_DNA"/>
</dbReference>
<gene>
    <name evidence="5" type="ORF">BSTOLATCC_MIC63850</name>
</gene>
<dbReference type="Gene3D" id="2.30.29.30">
    <property type="entry name" value="Pleckstrin-homology domain (PH domain)/Phosphotyrosine-binding domain (PTB)"/>
    <property type="match status" value="1"/>
</dbReference>
<dbReference type="InterPro" id="IPR026847">
    <property type="entry name" value="VPS13"/>
</dbReference>
<dbReference type="InterPro" id="IPR026854">
    <property type="entry name" value="VPS13_N"/>
</dbReference>
<comment type="similarity">
    <text evidence="1">Belongs to the VPS13 family.</text>
</comment>
<keyword evidence="3" id="KW-0445">Lipid transport</keyword>
<dbReference type="Proteomes" id="UP001162131">
    <property type="component" value="Unassembled WGS sequence"/>
</dbReference>
<dbReference type="GO" id="GO:0045053">
    <property type="term" value="P:protein retention in Golgi apparatus"/>
    <property type="evidence" value="ECO:0007669"/>
    <property type="project" value="TreeGrafter"/>
</dbReference>
<dbReference type="InterPro" id="IPR056748">
    <property type="entry name" value="VPS13-like_C"/>
</dbReference>
<dbReference type="InterPro" id="IPR011993">
    <property type="entry name" value="PH-like_dom_sf"/>
</dbReference>
<dbReference type="PANTHER" id="PTHR16166:SF93">
    <property type="entry name" value="INTERMEMBRANE LIPID TRANSFER PROTEIN VPS13"/>
    <property type="match status" value="1"/>
</dbReference>
<dbReference type="Pfam" id="PF25037">
    <property type="entry name" value="VPS13_C"/>
    <property type="match status" value="1"/>
</dbReference>
<evidence type="ECO:0000259" key="4">
    <source>
        <dbReference type="SMART" id="SM00233"/>
    </source>
</evidence>
<dbReference type="Pfam" id="PF12624">
    <property type="entry name" value="VPS13_N"/>
    <property type="match status" value="1"/>
</dbReference>
<sequence length="2950" mass="337933">MFEALLEKILLAKLGKFIDGLDRENLKIGVWSGDIVLENVKINARALLMLQMPLILKYSFITRLVVKVPWTKLTSSSVEIHLQGLYLIIMQQPEEDWHYSEEGEILKRKEMIESHEQRWKQLQEQAALSPEDEMKQKGFLEKLTAKILDNLKIVIEDIHIRFEHTMKGRTFSCGLTLKKIDCFTTNNEWNSEFTDRHQSEIDDHNIFKLLEVVNLGLYWKSGDSMMLNSLQSETEILFSMQKQINSSEVQDYLIAPINVTAKIVHDNDLTQLDHPRYLIHLSLPEIIIKYNQKQFHDTVKLIDYYAGFNKFIVKAESTKKFKALSPNSKKPKILWKFAIDCILRTIKQRKNRTVDQFAIPKATKEFYESQYKLMHRKLKKKGSISKKEEDLYNKIIYIVKSEELCEWTDQVLEVIQKEEANRSSSKSSGWFSYLWGGTSVIPDIEGDETYETIFKERSSMDDKSSAIPKSFVWINFEFFLGKGSFELCKPYKGENGKLESLEFKYEQLILQGGLRNPGGDFIFQVKELTLTSLTPVDSQIVCQKFQDRQMPILEINLSLSPLDSDAAALFKLESQPLEVNFSSQAIAQVDSFFIVPKAEDTTKTAAWDTLQGLQDSTQETIIDLLHGDTKYIINIKACGPRINLPSPTGQGVFLVSLGDLEINSQSSFAEDIYENFDLKVSSIEFRYITNESISIPIIPPFGINNVVNFMKSSYRTKKWELKDRKLHEKPDIIVSGELPKLSIMLTPSIYNQLTRIQEIFQSNDAVSSRLTLDKKTIMKRANLIARLKKQGIGIQSWYSYFAVLSGGYIYFFNSEKESAASTYFYIKDCSLIDISEKIKVPNTLKLYNRYGECVLSFEKKQDFNKWQAGLNDQISEFQSLSSAAAPSKPIFKKANKAWLEVNFGIPDIYFKLYSDDIVEMSELYLSSINVKCLMKVYDIYADMFLKSMYIKDMQRESWSDHFNYLAKSIDEGDRLIDMNMHFVSIDSNAYKDQDLILGIKFGFLQVNWNPDFFYKTIGFFTGNKSSPEQQNMQPQTQQEFEQLQPNHVLLNLNIQVGEIDLYLNNVKKELCLAVASVRSLNSDILLKNGGMDIKGSLDIRISPSPWNSNNFIAASIAVILENTRHLNDEKIWEDIYTIQLKLLNISSFSQKIAEDLKMNLDIRMPILTNDQLDNIDINKAYTINGNSEKIKLIFCQNDFCTLLKLTNIDLSYDDPNAQRLSQLPRVSTLSDRGGVFFIIKVKILMLSILLNHNGQDIAEIFCIDQVVDILKYNDGSMDLTFVSYQTLGLLSEDKVSEEYSENQISKKIFGIPGYCKDLVEENSNLRHILFAPLAESIDDSTPIKIPTLKVDLKINIDSSKDIIIELLQLRINVHYAVILQIQNFFMFGLPDYEKETEAALEYMNKERPVAERISKNTLFHFPAPKMLVNICIRQPIMILPSFVSPRVLVCQSNFNVVYLKEKEADFVPGERPVCTIKFVAHELEIYTCNFQELMSKTSFQNIQKRRILEPFQVIYESLAQREDNTVTNNITDFIIEKITLIVSHQDINLINYITKFQNDMLGRDKDIIEALAKIENKVEEPKKEMMRRSDTLDMENEVGNSQSESSSTTTYSLSGVYVMIVNDAFGAYTPVIDLNIYEFTVKMAQNSSNWNAATSLTLRSNYYNPLIDTWEPLIELFTTTFEMVSWPNGNPKTQIIIMVDRQMPLNINITEIMIKHTYQIIDSWNKSSQSSHIIDNKEVVSPLCIVNYTGCRMEVWKTKRSGKKPAKSIEVQPGQTVDYEVDTTEMRNIDMSQEFLTLCLFKFDMPFPPINNIPINKVQSLAVEIAGYGEEFPIILEIELLDTRKILKVRSSILIINETNYDFKIKFSRYLESEEMMCESRGKCSVPVDYVKHLIGFMPTHINSEDWTMIHLQEFTFQKSGHSTEIKIGDFYIALHMVKDPQNLHKKTIYIKPPILYRNQMPYEIKMKLLYGPSAEMHEIAIFQGKFYEEHKTSRKSNVTAQVSMRNFNFCPKILLISEKDARPPKYLKMYDKERRSVNISINYKTEGSHIITFYPIVTIINNTSIPISFYFKKKGTSRVVPGQSLVDCVIPCEKTKKIAIGMGHHRSNLFKITAVGAKNIVEFDAECNDEEIMMKYQFVYSVYLAQIIKNEYIFTKIVTVSPRFLLENTLNEDLLIRQFKSSSQEMILARQSKEPFHWPDSRAEHFLNIKIGGGHWGWTGPFTISSIGNFIVQCKDLGGLSDFKIINVEVQLQDCTAYVVFREETIEAYSYKIENNTSAFSVAVYQKDNPAETRWIGNKEYCLFGWTRPMDEHEVVVEIYYGSLNELIVHSGYSCKYNLDKIGLHNSIKIKKTEELGHFVFGAIVSEGGTKILKLEDTPKVKVKNAHEIIYSQTNISIPSFGISLIEHNNDKAAEIMYISVQGISILTQMTKRQLKADMLIEKFQIDNQYNSNAVFPVLLCPSLPELSVFHTKIILYFDPNCMHFEFCEFSLQSLTLNLESSIFKIIMEFIGRAILQESVVDDAQVIFAKHASPTWTAQEQVAQNKRFYFEKLKLCPIKIIITFVPLKETKEKSDPFNTLAKAFGMAIIAIDSAPVKLRAVEMDDCFGTQAQIVSALMMNYKSQIVSQLLSLIGHAEILGNPIGLLNNLGTGFVDFFYEPAQGLINSPMSFGKGLLKGAGSLVTNTVQGTFGTVSKLANGIATGLTSITQSKEYILERQREKAKNRPQNIIDGIGLGFKTLFKNASYAITGIVIDPIVAYKKSKAKGILRGGFRGISGIIVKPVAGILDATSNAAEGIKNTAAPFSSASKLQRVRAPRPFYGHTFMIKPYNEYDSQVVHLMNQLKKGIFINEKFVYQVASRDIRGQDMLFVIYIMTLVLIDIRNRKILWIVDINTVQHLQKIDEGLVLHTSPSQRKKTKGKDSFLIPFPDKDLIRKLDMKLRDILEHFK</sequence>
<evidence type="ECO:0000256" key="1">
    <source>
        <dbReference type="ARBA" id="ARBA00006545"/>
    </source>
</evidence>
<dbReference type="GO" id="GO:0006869">
    <property type="term" value="P:lipid transport"/>
    <property type="evidence" value="ECO:0007669"/>
    <property type="project" value="UniProtKB-KW"/>
</dbReference>
<keyword evidence="2" id="KW-0813">Transport</keyword>
<dbReference type="InterPro" id="IPR009543">
    <property type="entry name" value="VPS13_VAB"/>
</dbReference>
<evidence type="ECO:0000256" key="2">
    <source>
        <dbReference type="ARBA" id="ARBA00022448"/>
    </source>
</evidence>
<comment type="caution">
    <text evidence="5">The sequence shown here is derived from an EMBL/GenBank/DDBJ whole genome shotgun (WGS) entry which is preliminary data.</text>
</comment>
<evidence type="ECO:0000256" key="3">
    <source>
        <dbReference type="ARBA" id="ARBA00023055"/>
    </source>
</evidence>
<dbReference type="Pfam" id="PF00169">
    <property type="entry name" value="PH"/>
    <property type="match status" value="1"/>
</dbReference>
<keyword evidence="6" id="KW-1185">Reference proteome</keyword>
<name>A0AAU9KI48_9CILI</name>
<dbReference type="SMART" id="SM00233">
    <property type="entry name" value="PH"/>
    <property type="match status" value="1"/>
</dbReference>
<accession>A0AAU9KI48</accession>
<dbReference type="PANTHER" id="PTHR16166">
    <property type="entry name" value="VACUOLAR PROTEIN SORTING-ASSOCIATED PROTEIN VPS13"/>
    <property type="match status" value="1"/>
</dbReference>
<feature type="domain" description="PH" evidence="4">
    <location>
        <begin position="777"/>
        <end position="877"/>
    </location>
</feature>
<dbReference type="CDD" id="cd00821">
    <property type="entry name" value="PH"/>
    <property type="match status" value="1"/>
</dbReference>
<dbReference type="GO" id="GO:0006623">
    <property type="term" value="P:protein targeting to vacuole"/>
    <property type="evidence" value="ECO:0007669"/>
    <property type="project" value="TreeGrafter"/>
</dbReference>
<dbReference type="Pfam" id="PF25036">
    <property type="entry name" value="VPS13_VAB"/>
    <property type="match status" value="1"/>
</dbReference>